<accession>A0ACC1S2I8</accession>
<name>A0ACC1S2I8_9APHY</name>
<dbReference type="Proteomes" id="UP001148662">
    <property type="component" value="Unassembled WGS sequence"/>
</dbReference>
<sequence>MPLTQTYGAFIAFVERAARSPSAPTTRVSSTGRTKSVHFRELSHGVVALYAHHLMQEWLPLRILSLSGFHEVYYLHFAESHGVQFLASPNWSRQSSFLHTFSCHHLRLCELQQIQLETSLQEGVRVKGPRDGAEGHVYITTNGDDYGKNEDDLDEPDHGDIVLFKLKSISISARAVDGTGGICFNVNAMEVPAVALSQGHSASIQLASI</sequence>
<dbReference type="EMBL" id="JANHOG010001853">
    <property type="protein sequence ID" value="KAJ3530752.1"/>
    <property type="molecule type" value="Genomic_DNA"/>
</dbReference>
<reference evidence="1" key="1">
    <citation type="submission" date="2022-07" db="EMBL/GenBank/DDBJ databases">
        <title>Genome Sequence of Phlebia brevispora.</title>
        <authorList>
            <person name="Buettner E."/>
        </authorList>
    </citation>
    <scope>NUCLEOTIDE SEQUENCE</scope>
    <source>
        <strain evidence="1">MPL23</strain>
    </source>
</reference>
<organism evidence="1 2">
    <name type="scientific">Phlebia brevispora</name>
    <dbReference type="NCBI Taxonomy" id="194682"/>
    <lineage>
        <taxon>Eukaryota</taxon>
        <taxon>Fungi</taxon>
        <taxon>Dikarya</taxon>
        <taxon>Basidiomycota</taxon>
        <taxon>Agaricomycotina</taxon>
        <taxon>Agaricomycetes</taxon>
        <taxon>Polyporales</taxon>
        <taxon>Meruliaceae</taxon>
        <taxon>Phlebia</taxon>
    </lineage>
</organism>
<comment type="caution">
    <text evidence="1">The sequence shown here is derived from an EMBL/GenBank/DDBJ whole genome shotgun (WGS) entry which is preliminary data.</text>
</comment>
<protein>
    <submittedName>
        <fullName evidence="1">Uncharacterized protein</fullName>
    </submittedName>
</protein>
<proteinExistence type="predicted"/>
<evidence type="ECO:0000313" key="2">
    <source>
        <dbReference type="Proteomes" id="UP001148662"/>
    </source>
</evidence>
<evidence type="ECO:0000313" key="1">
    <source>
        <dbReference type="EMBL" id="KAJ3530752.1"/>
    </source>
</evidence>
<gene>
    <name evidence="1" type="ORF">NM688_g7665</name>
</gene>
<keyword evidence="2" id="KW-1185">Reference proteome</keyword>